<proteinExistence type="predicted"/>
<organism evidence="1">
    <name type="scientific">marine sediment metagenome</name>
    <dbReference type="NCBI Taxonomy" id="412755"/>
    <lineage>
        <taxon>unclassified sequences</taxon>
        <taxon>metagenomes</taxon>
        <taxon>ecological metagenomes</taxon>
    </lineage>
</organism>
<comment type="caution">
    <text evidence="1">The sequence shown here is derived from an EMBL/GenBank/DDBJ whole genome shotgun (WGS) entry which is preliminary data.</text>
</comment>
<dbReference type="EMBL" id="LAZR01024622">
    <property type="protein sequence ID" value="KKL74526.1"/>
    <property type="molecule type" value="Genomic_DNA"/>
</dbReference>
<reference evidence="1" key="1">
    <citation type="journal article" date="2015" name="Nature">
        <title>Complex archaea that bridge the gap between prokaryotes and eukaryotes.</title>
        <authorList>
            <person name="Spang A."/>
            <person name="Saw J.H."/>
            <person name="Jorgensen S.L."/>
            <person name="Zaremba-Niedzwiedzka K."/>
            <person name="Martijn J."/>
            <person name="Lind A.E."/>
            <person name="van Eijk R."/>
            <person name="Schleper C."/>
            <person name="Guy L."/>
            <person name="Ettema T.J."/>
        </authorList>
    </citation>
    <scope>NUCLEOTIDE SEQUENCE</scope>
</reference>
<name>A0A0F9F7N9_9ZZZZ</name>
<sequence length="81" mass="9475">MDEKIKALVKITSEQAFEIIDRLEKEERNEDLYLITEWGCAGSQEKAKYVMELGKREEPNWFGDISFLETSKDGVFVRLKT</sequence>
<protein>
    <submittedName>
        <fullName evidence="1">Uncharacterized protein</fullName>
    </submittedName>
</protein>
<dbReference type="AlphaFoldDB" id="A0A0F9F7N9"/>
<accession>A0A0F9F7N9</accession>
<gene>
    <name evidence="1" type="ORF">LCGC14_2064020</name>
</gene>
<evidence type="ECO:0000313" key="1">
    <source>
        <dbReference type="EMBL" id="KKL74526.1"/>
    </source>
</evidence>